<sequence length="287" mass="30938">MNKTLITTVALAVATLSGCASTSSNYEPSAYKANHSRAYNIAEAGGLVTGIQDASVPRDKLERLTDTKTFGAAYVLSGYTSPQLGMTNWQGGLVNLANWAIGPKQHGARNSLVAWMPAKEANSPVDAQAKFLSHVKVSIESALTDLGADFTLLYDKDGRLTYQFYKNEWGCSTWVNGQSKVADMCSVKVKLVEPRLGVAPDFVSSVQGAAYAFTSGHETAYNFVNVGNGTTSHAPQQAIYAAISKQLPAWTYLYLAPKSVELENGEKVAFPYLLEQGKAELFVYPEA</sequence>
<keyword evidence="1" id="KW-0614">Plasmid</keyword>
<geneLocation type="plasmid" evidence="1">
    <name>pKHM-1</name>
</geneLocation>
<dbReference type="RefSeq" id="WP_022635550.1">
    <property type="nucleotide sequence ID" value="NZ_AP014939.1"/>
</dbReference>
<protein>
    <recommendedName>
        <fullName evidence="2">Lipoprotein</fullName>
    </recommendedName>
</protein>
<dbReference type="PROSITE" id="PS51257">
    <property type="entry name" value="PROKAR_LIPOPROTEIN"/>
    <property type="match status" value="1"/>
</dbReference>
<reference evidence="1" key="1">
    <citation type="submission" date="2015-08" db="EMBL/GenBank/DDBJ databases">
        <title>Complete DNA Sequence of Pseudomonas syringae pv. actinidiae, the Causal Agent of Kiwifruit Canker Disease.</title>
        <authorList>
            <person name="Rikkerink E.H.A."/>
            <person name="Fineran P.C."/>
        </authorList>
    </citation>
    <scope>NUCLEOTIDE SEQUENCE</scope>
    <source>
        <strain evidence="1">KHM 243</strain>
        <plasmid evidence="1">pKHM-1</plasmid>
    </source>
</reference>
<evidence type="ECO:0008006" key="2">
    <source>
        <dbReference type="Google" id="ProtNLM"/>
    </source>
</evidence>
<proteinExistence type="predicted"/>
<accession>A0A0K2S3F0</accession>
<evidence type="ECO:0000313" key="1">
    <source>
        <dbReference type="EMBL" id="BAS21631.1"/>
    </source>
</evidence>
<dbReference type="AlphaFoldDB" id="A0A0K2S3F0"/>
<organism evidence="1">
    <name type="scientific">Citrobacter freundii</name>
    <dbReference type="NCBI Taxonomy" id="546"/>
    <lineage>
        <taxon>Bacteria</taxon>
        <taxon>Pseudomonadati</taxon>
        <taxon>Pseudomonadota</taxon>
        <taxon>Gammaproteobacteria</taxon>
        <taxon>Enterobacterales</taxon>
        <taxon>Enterobacteriaceae</taxon>
        <taxon>Citrobacter</taxon>
        <taxon>Citrobacter freundii complex</taxon>
    </lineage>
</organism>
<name>A0A0K2S3F0_CITFR</name>
<dbReference type="EMBL" id="AP014939">
    <property type="protein sequence ID" value="BAS21631.1"/>
    <property type="molecule type" value="Genomic_DNA"/>
</dbReference>